<organism evidence="2 3">
    <name type="scientific">Favolaschia claudopus</name>
    <dbReference type="NCBI Taxonomy" id="2862362"/>
    <lineage>
        <taxon>Eukaryota</taxon>
        <taxon>Fungi</taxon>
        <taxon>Dikarya</taxon>
        <taxon>Basidiomycota</taxon>
        <taxon>Agaricomycotina</taxon>
        <taxon>Agaricomycetes</taxon>
        <taxon>Agaricomycetidae</taxon>
        <taxon>Agaricales</taxon>
        <taxon>Marasmiineae</taxon>
        <taxon>Mycenaceae</taxon>
        <taxon>Favolaschia</taxon>
    </lineage>
</organism>
<keyword evidence="1" id="KW-1133">Transmembrane helix</keyword>
<accession>A0AAW0AAJ7</accession>
<evidence type="ECO:0000313" key="2">
    <source>
        <dbReference type="EMBL" id="KAK7006226.1"/>
    </source>
</evidence>
<evidence type="ECO:0000313" key="3">
    <source>
        <dbReference type="Proteomes" id="UP001362999"/>
    </source>
</evidence>
<keyword evidence="1" id="KW-0812">Transmembrane</keyword>
<sequence length="69" mass="7662">MPALVSVQCLIRCVYFAHPLALSIFSCSYFVSSVHIHRSCPCSFLCFCSLACSCTLCYFILPEYLAPNA</sequence>
<gene>
    <name evidence="2" type="ORF">R3P38DRAFT_1704154</name>
</gene>
<proteinExistence type="predicted"/>
<dbReference type="Proteomes" id="UP001362999">
    <property type="component" value="Unassembled WGS sequence"/>
</dbReference>
<keyword evidence="1" id="KW-0472">Membrane</keyword>
<dbReference type="AlphaFoldDB" id="A0AAW0AAJ7"/>
<keyword evidence="3" id="KW-1185">Reference proteome</keyword>
<feature type="transmembrane region" description="Helical" evidence="1">
    <location>
        <begin position="14"/>
        <end position="32"/>
    </location>
</feature>
<dbReference type="EMBL" id="JAWWNJ010000076">
    <property type="protein sequence ID" value="KAK7006226.1"/>
    <property type="molecule type" value="Genomic_DNA"/>
</dbReference>
<reference evidence="2 3" key="1">
    <citation type="journal article" date="2024" name="J Genomics">
        <title>Draft genome sequencing and assembly of Favolaschia claudopus CIRM-BRFM 2984 isolated from oak limbs.</title>
        <authorList>
            <person name="Navarro D."/>
            <person name="Drula E."/>
            <person name="Chaduli D."/>
            <person name="Cazenave R."/>
            <person name="Ahrendt S."/>
            <person name="Wang J."/>
            <person name="Lipzen A."/>
            <person name="Daum C."/>
            <person name="Barry K."/>
            <person name="Grigoriev I.V."/>
            <person name="Favel A."/>
            <person name="Rosso M.N."/>
            <person name="Martin F."/>
        </authorList>
    </citation>
    <scope>NUCLEOTIDE SEQUENCE [LARGE SCALE GENOMIC DNA]</scope>
    <source>
        <strain evidence="2 3">CIRM-BRFM 2984</strain>
    </source>
</reference>
<feature type="transmembrane region" description="Helical" evidence="1">
    <location>
        <begin position="44"/>
        <end position="61"/>
    </location>
</feature>
<name>A0AAW0AAJ7_9AGAR</name>
<comment type="caution">
    <text evidence="2">The sequence shown here is derived from an EMBL/GenBank/DDBJ whole genome shotgun (WGS) entry which is preliminary data.</text>
</comment>
<evidence type="ECO:0000256" key="1">
    <source>
        <dbReference type="SAM" id="Phobius"/>
    </source>
</evidence>
<protein>
    <submittedName>
        <fullName evidence="2">Uncharacterized protein</fullName>
    </submittedName>
</protein>